<evidence type="ECO:0000313" key="2">
    <source>
        <dbReference type="EMBL" id="CUS43202.1"/>
    </source>
</evidence>
<reference evidence="2" key="1">
    <citation type="submission" date="2015-10" db="EMBL/GenBank/DDBJ databases">
        <authorList>
            <person name="Gilbert D.G."/>
        </authorList>
    </citation>
    <scope>NUCLEOTIDE SEQUENCE</scope>
</reference>
<gene>
    <name evidence="2" type="ORF">MGWOODY_Smn3573</name>
</gene>
<dbReference type="EMBL" id="CZQE01000016">
    <property type="protein sequence ID" value="CUS43202.1"/>
    <property type="molecule type" value="Genomic_DNA"/>
</dbReference>
<accession>A0A161JP72</accession>
<sequence length="89" mass="9422">MGLGIDAMKLVSSRDFNQDVTAAKRAARLEPVFVTDRGKPTHVLMSIDAFRQLTGQTETIVDLLAMPGLPEIDLASGAGTAWSRHGAAG</sequence>
<organism evidence="2">
    <name type="scientific">hydrothermal vent metagenome</name>
    <dbReference type="NCBI Taxonomy" id="652676"/>
    <lineage>
        <taxon>unclassified sequences</taxon>
        <taxon>metagenomes</taxon>
        <taxon>ecological metagenomes</taxon>
    </lineage>
</organism>
<dbReference type="NCBIfam" id="TIGR01552">
    <property type="entry name" value="phd_fam"/>
    <property type="match status" value="1"/>
</dbReference>
<protein>
    <submittedName>
        <fullName evidence="2">VapB protein (Antitoxin to VapC)</fullName>
    </submittedName>
</protein>
<dbReference type="Gene3D" id="3.40.1620.10">
    <property type="entry name" value="YefM-like domain"/>
    <property type="match status" value="1"/>
</dbReference>
<dbReference type="SUPFAM" id="SSF143120">
    <property type="entry name" value="YefM-like"/>
    <property type="match status" value="1"/>
</dbReference>
<dbReference type="InterPro" id="IPR036165">
    <property type="entry name" value="YefM-like_sf"/>
</dbReference>
<evidence type="ECO:0000256" key="1">
    <source>
        <dbReference type="ARBA" id="ARBA00009981"/>
    </source>
</evidence>
<proteinExistence type="inferred from homology"/>
<dbReference type="InterPro" id="IPR006442">
    <property type="entry name" value="Antitoxin_Phd/YefM"/>
</dbReference>
<dbReference type="AlphaFoldDB" id="A0A161JP72"/>
<dbReference type="Pfam" id="PF02604">
    <property type="entry name" value="PhdYeFM_antitox"/>
    <property type="match status" value="1"/>
</dbReference>
<comment type="similarity">
    <text evidence="1">Belongs to the phD/YefM antitoxin family.</text>
</comment>
<name>A0A161JP72_9ZZZZ</name>